<feature type="compositionally biased region" description="Acidic residues" evidence="1">
    <location>
        <begin position="11"/>
        <end position="23"/>
    </location>
</feature>
<reference evidence="3 4" key="1">
    <citation type="submission" date="2019-07" db="EMBL/GenBank/DDBJ databases">
        <title>Genome assembly of two rare yeast pathogens: Diutina rugosa and Trichomonascus ciferrii.</title>
        <authorList>
            <person name="Mixao V."/>
            <person name="Saus E."/>
            <person name="Hansen A."/>
            <person name="Lass-Flor C."/>
            <person name="Gabaldon T."/>
        </authorList>
    </citation>
    <scope>NUCLEOTIDE SEQUENCE [LARGE SCALE GENOMIC DNA]</scope>
    <source>
        <strain evidence="3 4">CBS 613</strain>
    </source>
</reference>
<comment type="caution">
    <text evidence="3">The sequence shown here is derived from an EMBL/GenBank/DDBJ whole genome shotgun (WGS) entry which is preliminary data.</text>
</comment>
<dbReference type="EMBL" id="SWFT01000035">
    <property type="protein sequence ID" value="KAA8906335.1"/>
    <property type="molecule type" value="Genomic_DNA"/>
</dbReference>
<dbReference type="PANTHER" id="PTHR23329:SF1">
    <property type="entry name" value="TUFTELIN-INTERACTING PROTEIN 11"/>
    <property type="match status" value="1"/>
</dbReference>
<feature type="compositionally biased region" description="Basic and acidic residues" evidence="1">
    <location>
        <begin position="24"/>
        <end position="35"/>
    </location>
</feature>
<feature type="region of interest" description="Disordered" evidence="1">
    <location>
        <begin position="1"/>
        <end position="39"/>
    </location>
</feature>
<dbReference type="Proteomes" id="UP000449547">
    <property type="component" value="Unassembled WGS sequence"/>
</dbReference>
<dbReference type="AlphaFoldDB" id="A0A642V243"/>
<dbReference type="GO" id="GO:0000390">
    <property type="term" value="P:spliceosomal complex disassembly"/>
    <property type="evidence" value="ECO:0007669"/>
    <property type="project" value="InterPro"/>
</dbReference>
<keyword evidence="4" id="KW-1185">Reference proteome</keyword>
<dbReference type="OrthoDB" id="4822at2759"/>
<name>A0A642V243_DIURU</name>
<dbReference type="VEuPathDB" id="FungiDB:DIURU_001073"/>
<accession>A0A642V243</accession>
<dbReference type="GO" id="GO:0003676">
    <property type="term" value="F:nucleic acid binding"/>
    <property type="evidence" value="ECO:0007669"/>
    <property type="project" value="InterPro"/>
</dbReference>
<protein>
    <recommendedName>
        <fullName evidence="2">G-patch domain-containing protein</fullName>
    </recommendedName>
</protein>
<gene>
    <name evidence="3" type="ORF">DIURU_001073</name>
</gene>
<dbReference type="GeneID" id="54779726"/>
<dbReference type="PANTHER" id="PTHR23329">
    <property type="entry name" value="TUFTELIN-INTERACTING PROTEIN 11-RELATED"/>
    <property type="match status" value="1"/>
</dbReference>
<evidence type="ECO:0000313" key="3">
    <source>
        <dbReference type="EMBL" id="KAA8906335.1"/>
    </source>
</evidence>
<feature type="domain" description="G-patch" evidence="2">
    <location>
        <begin position="45"/>
        <end position="91"/>
    </location>
</feature>
<feature type="region of interest" description="Disordered" evidence="1">
    <location>
        <begin position="83"/>
        <end position="112"/>
    </location>
</feature>
<sequence>MMSSIRSFEYSDVESSDDDDDVVADNHDDGEHENETTEVQQTYERYGIGAKLLIKMGYEQGKALGSGDKGLVNPLDVKLRPKGLGVGGINEKTEQAEQMAKPSHSPDETTESDGKFVRDYIQLIDQLEDLGVSVPTTFKQAAESRDKTVLETHNSRLRRITSELLALSNEEVELQSTLARLPSVYGLIDDEISSTINDEAVLINVERGVLPSRICLSEVLSESVFLTLIDTIKDEASLEELTSFRQEFDEKFGTSDQYDQIIDEIARERCKVALDSGDFDAVKDITELQPQVEQEVVIPHIQSQLNHWNLFRERLPASIINIFGEFRFGLSALSKLIAPVETKVWEFVHNLTHEVQNASKDDLKHYRVQLGDICDTWSRFIAKARGDDSWYRIEAEMWRMFLEIGRSVAERPIDATTKWALDVTFDISDETVRELIFSMGFGNAWVRQCRRKAGEANWLSDWMEFLWDNGFGDEDVIRWYVNKACYCRDHPSDPIELPKLKWKQNPEPPSNSSVETVIEYLRSINASCIA</sequence>
<dbReference type="PROSITE" id="PS50174">
    <property type="entry name" value="G_PATCH"/>
    <property type="match status" value="1"/>
</dbReference>
<dbReference type="InterPro" id="IPR045211">
    <property type="entry name" value="TFP11/STIP/Ntr1"/>
</dbReference>
<dbReference type="SMART" id="SM00443">
    <property type="entry name" value="G_patch"/>
    <property type="match status" value="1"/>
</dbReference>
<proteinExistence type="predicted"/>
<dbReference type="Pfam" id="PF01585">
    <property type="entry name" value="G-patch"/>
    <property type="match status" value="1"/>
</dbReference>
<dbReference type="RefSeq" id="XP_034014096.1">
    <property type="nucleotide sequence ID" value="XM_034153577.1"/>
</dbReference>
<dbReference type="InterPro" id="IPR000467">
    <property type="entry name" value="G_patch_dom"/>
</dbReference>
<dbReference type="GO" id="GO:0071008">
    <property type="term" value="C:U2-type post-mRNA release spliceosomal complex"/>
    <property type="evidence" value="ECO:0007669"/>
    <property type="project" value="TreeGrafter"/>
</dbReference>
<evidence type="ECO:0000259" key="2">
    <source>
        <dbReference type="PROSITE" id="PS50174"/>
    </source>
</evidence>
<evidence type="ECO:0000313" key="4">
    <source>
        <dbReference type="Proteomes" id="UP000449547"/>
    </source>
</evidence>
<evidence type="ECO:0000256" key="1">
    <source>
        <dbReference type="SAM" id="MobiDB-lite"/>
    </source>
</evidence>
<organism evidence="3 4">
    <name type="scientific">Diutina rugosa</name>
    <name type="common">Yeast</name>
    <name type="synonym">Candida rugosa</name>
    <dbReference type="NCBI Taxonomy" id="5481"/>
    <lineage>
        <taxon>Eukaryota</taxon>
        <taxon>Fungi</taxon>
        <taxon>Dikarya</taxon>
        <taxon>Ascomycota</taxon>
        <taxon>Saccharomycotina</taxon>
        <taxon>Pichiomycetes</taxon>
        <taxon>Debaryomycetaceae</taxon>
        <taxon>Diutina</taxon>
    </lineage>
</organism>